<protein>
    <submittedName>
        <fullName evidence="1">Uncharacterized protein</fullName>
    </submittedName>
</protein>
<keyword evidence="2" id="KW-1185">Reference proteome</keyword>
<name>A0A7W8Z8P5_9ACTN</name>
<dbReference type="EMBL" id="JACHBR010000001">
    <property type="protein sequence ID" value="MBB5629547.1"/>
    <property type="molecule type" value="Genomic_DNA"/>
</dbReference>
<accession>A0A7W8Z8P5</accession>
<evidence type="ECO:0000313" key="1">
    <source>
        <dbReference type="EMBL" id="MBB5629547.1"/>
    </source>
</evidence>
<proteinExistence type="predicted"/>
<gene>
    <name evidence="1" type="ORF">BJ981_005246</name>
</gene>
<dbReference type="Proteomes" id="UP000588112">
    <property type="component" value="Unassembled WGS sequence"/>
</dbReference>
<evidence type="ECO:0000313" key="2">
    <source>
        <dbReference type="Proteomes" id="UP000588112"/>
    </source>
</evidence>
<organism evidence="1 2">
    <name type="scientific">Sphaerisporangium krabiense</name>
    <dbReference type="NCBI Taxonomy" id="763782"/>
    <lineage>
        <taxon>Bacteria</taxon>
        <taxon>Bacillati</taxon>
        <taxon>Actinomycetota</taxon>
        <taxon>Actinomycetes</taxon>
        <taxon>Streptosporangiales</taxon>
        <taxon>Streptosporangiaceae</taxon>
        <taxon>Sphaerisporangium</taxon>
    </lineage>
</organism>
<sequence length="190" mass="21638">MTSPDGTSKDRPERDMGYTTEFEGRVRIDPPLNSHEVRYLTRFAGTRRMNRRNGPYYCGTGFAGQDHEPDIIDYSRPPAGQPGLWCQWTPAEDGGALEWNGAEKFYDPVEWMAYLIDTFLKPGAIVGREMAGRVPAANGGRWYAPEFAFFTCDHIVNGRILAEGEEFDDRWTLRVTDNFVERLEGHHRGS</sequence>
<reference evidence="1 2" key="1">
    <citation type="submission" date="2020-08" db="EMBL/GenBank/DDBJ databases">
        <title>Sequencing the genomes of 1000 actinobacteria strains.</title>
        <authorList>
            <person name="Klenk H.-P."/>
        </authorList>
    </citation>
    <scope>NUCLEOTIDE SEQUENCE [LARGE SCALE GENOMIC DNA]</scope>
    <source>
        <strain evidence="1 2">DSM 45790</strain>
    </source>
</reference>
<dbReference type="AlphaFoldDB" id="A0A7W8Z8P5"/>
<dbReference type="RefSeq" id="WP_239139616.1">
    <property type="nucleotide sequence ID" value="NZ_BOOS01000055.1"/>
</dbReference>
<comment type="caution">
    <text evidence="1">The sequence shown here is derived from an EMBL/GenBank/DDBJ whole genome shotgun (WGS) entry which is preliminary data.</text>
</comment>